<evidence type="ECO:0000313" key="2">
    <source>
        <dbReference type="Proteomes" id="UP000789525"/>
    </source>
</evidence>
<dbReference type="EMBL" id="CAJVPT010035412">
    <property type="protein sequence ID" value="CAG8711261.1"/>
    <property type="molecule type" value="Genomic_DNA"/>
</dbReference>
<evidence type="ECO:0000313" key="1">
    <source>
        <dbReference type="EMBL" id="CAG8711261.1"/>
    </source>
</evidence>
<dbReference type="Proteomes" id="UP000789525">
    <property type="component" value="Unassembled WGS sequence"/>
</dbReference>
<gene>
    <name evidence="1" type="ORF">ACOLOM_LOCUS10681</name>
</gene>
<protein>
    <submittedName>
        <fullName evidence="1">10123_t:CDS:1</fullName>
    </submittedName>
</protein>
<proteinExistence type="predicted"/>
<comment type="caution">
    <text evidence="1">The sequence shown here is derived from an EMBL/GenBank/DDBJ whole genome shotgun (WGS) entry which is preliminary data.</text>
</comment>
<organism evidence="1 2">
    <name type="scientific">Acaulospora colombiana</name>
    <dbReference type="NCBI Taxonomy" id="27376"/>
    <lineage>
        <taxon>Eukaryota</taxon>
        <taxon>Fungi</taxon>
        <taxon>Fungi incertae sedis</taxon>
        <taxon>Mucoromycota</taxon>
        <taxon>Glomeromycotina</taxon>
        <taxon>Glomeromycetes</taxon>
        <taxon>Diversisporales</taxon>
        <taxon>Acaulosporaceae</taxon>
        <taxon>Acaulospora</taxon>
    </lineage>
</organism>
<sequence>ASSLLEEDEEYHSNNEDSQGIPLHTSTNLASSKSRAPSILRADASPSAEMDGASEASDEEIPHSFMVETSPSTRKKSSSSQKRAHRSAIGQRFPHPDDIEEEDEDDQNAALLRASNVSSHPSKRRKGKETARGQNDSKKGLDEYQQALWRWVNVYNLDEYLQEITTCASPYLDLIFHFLRVSTPDILLVSTPSISNAILLFAFTEDPRCGYSYFTLVDRRFQGNVTDASSENHGTSTAKLDAHDIANRIMRQENYLIALFNKDLLELQLPVPAVVEKALTIVGFCSADDADAGRRRWGGDTLTRALEWNLRFCLMDYLFDRSGKVKDVFLKERSRDVLIQGYFEVGIRHK</sequence>
<keyword evidence="2" id="KW-1185">Reference proteome</keyword>
<name>A0ACA9PHR5_9GLOM</name>
<feature type="non-terminal residue" evidence="1">
    <location>
        <position position="1"/>
    </location>
</feature>
<accession>A0ACA9PHR5</accession>
<reference evidence="1" key="1">
    <citation type="submission" date="2021-06" db="EMBL/GenBank/DDBJ databases">
        <authorList>
            <person name="Kallberg Y."/>
            <person name="Tangrot J."/>
            <person name="Rosling A."/>
        </authorList>
    </citation>
    <scope>NUCLEOTIDE SEQUENCE</scope>
    <source>
        <strain evidence="1">CL356</strain>
    </source>
</reference>